<keyword evidence="8" id="KW-1185">Reference proteome</keyword>
<evidence type="ECO:0000313" key="7">
    <source>
        <dbReference type="EMBL" id="OYQ45072.1"/>
    </source>
</evidence>
<evidence type="ECO:0000313" key="8">
    <source>
        <dbReference type="Proteomes" id="UP000216035"/>
    </source>
</evidence>
<keyword evidence="5" id="KW-0269">Exonuclease</keyword>
<dbReference type="AlphaFoldDB" id="A0A255ZUJ5"/>
<dbReference type="SUPFAM" id="SSF116842">
    <property type="entry name" value="XseB-like"/>
    <property type="match status" value="1"/>
</dbReference>
<keyword evidence="3" id="KW-0540">Nuclease</keyword>
<reference evidence="7 8" key="1">
    <citation type="submission" date="2017-07" db="EMBL/GenBank/DDBJ databases">
        <title>Flavobacterium cyanobacteriorum sp. nov., isolated from cyanobacterial aggregates in a eutrophic lake.</title>
        <authorList>
            <person name="Cai H."/>
        </authorList>
    </citation>
    <scope>NUCLEOTIDE SEQUENCE [LARGE SCALE GENOMIC DNA]</scope>
    <source>
        <strain evidence="7 8">TH167</strain>
    </source>
</reference>
<dbReference type="GO" id="GO:0008855">
    <property type="term" value="F:exodeoxyribonuclease VII activity"/>
    <property type="evidence" value="ECO:0007669"/>
    <property type="project" value="UniProtKB-UniRule"/>
</dbReference>
<name>A0A255ZUJ5_9FLAO</name>
<accession>A0A255ZUJ5</accession>
<keyword evidence="2" id="KW-0963">Cytoplasm</keyword>
<dbReference type="Pfam" id="PF02609">
    <property type="entry name" value="Exonuc_VII_S"/>
    <property type="match status" value="1"/>
</dbReference>
<dbReference type="EC" id="3.1.11.6" evidence="6"/>
<dbReference type="NCBIfam" id="TIGR01280">
    <property type="entry name" value="xseB"/>
    <property type="match status" value="1"/>
</dbReference>
<dbReference type="InterPro" id="IPR003761">
    <property type="entry name" value="Exonuc_VII_S"/>
</dbReference>
<keyword evidence="4" id="KW-0378">Hydrolase</keyword>
<evidence type="ECO:0000256" key="6">
    <source>
        <dbReference type="NCBIfam" id="TIGR01280"/>
    </source>
</evidence>
<evidence type="ECO:0000256" key="4">
    <source>
        <dbReference type="ARBA" id="ARBA00022801"/>
    </source>
</evidence>
<dbReference type="GO" id="GO:0009318">
    <property type="term" value="C:exodeoxyribonuclease VII complex"/>
    <property type="evidence" value="ECO:0007669"/>
    <property type="project" value="UniProtKB-UniRule"/>
</dbReference>
<dbReference type="EMBL" id="NOXX01000187">
    <property type="protein sequence ID" value="OYQ45072.1"/>
    <property type="molecule type" value="Genomic_DNA"/>
</dbReference>
<protein>
    <recommendedName>
        <fullName evidence="6">Exodeoxyribonuclease VII small subunit</fullName>
        <ecNumber evidence="6">3.1.11.6</ecNumber>
    </recommendedName>
</protein>
<comment type="caution">
    <text evidence="7">The sequence shown here is derived from an EMBL/GenBank/DDBJ whole genome shotgun (WGS) entry which is preliminary data.</text>
</comment>
<organism evidence="7 8">
    <name type="scientific">Flavobacterium aurantiibacter</name>
    <dbReference type="NCBI Taxonomy" id="2023067"/>
    <lineage>
        <taxon>Bacteria</taxon>
        <taxon>Pseudomonadati</taxon>
        <taxon>Bacteroidota</taxon>
        <taxon>Flavobacteriia</taxon>
        <taxon>Flavobacteriales</taxon>
        <taxon>Flavobacteriaceae</taxon>
        <taxon>Flavobacterium</taxon>
    </lineage>
</organism>
<gene>
    <name evidence="7" type="primary">xseB</name>
    <name evidence="7" type="ORF">CHX27_06805</name>
</gene>
<dbReference type="RefSeq" id="WP_094486013.1">
    <property type="nucleotide sequence ID" value="NZ_NOXX01000187.1"/>
</dbReference>
<evidence type="ECO:0000256" key="1">
    <source>
        <dbReference type="ARBA" id="ARBA00009998"/>
    </source>
</evidence>
<dbReference type="Gene3D" id="1.10.287.1040">
    <property type="entry name" value="Exonuclease VII, small subunit"/>
    <property type="match status" value="1"/>
</dbReference>
<dbReference type="GO" id="GO:0006308">
    <property type="term" value="P:DNA catabolic process"/>
    <property type="evidence" value="ECO:0007669"/>
    <property type="project" value="UniProtKB-UniRule"/>
</dbReference>
<dbReference type="InterPro" id="IPR037004">
    <property type="entry name" value="Exonuc_VII_ssu_sf"/>
</dbReference>
<proteinExistence type="inferred from homology"/>
<comment type="similarity">
    <text evidence="1">Belongs to the XseB family.</text>
</comment>
<evidence type="ECO:0000256" key="3">
    <source>
        <dbReference type="ARBA" id="ARBA00022722"/>
    </source>
</evidence>
<evidence type="ECO:0000256" key="2">
    <source>
        <dbReference type="ARBA" id="ARBA00022490"/>
    </source>
</evidence>
<evidence type="ECO:0000256" key="5">
    <source>
        <dbReference type="ARBA" id="ARBA00022839"/>
    </source>
</evidence>
<sequence>MKTKHVEITYTEAFEELNRLVLEMERGEIAVDVLSEKVARAGLLIKICKAKLTETEASVSALLKELE</sequence>
<dbReference type="OrthoDB" id="9813898at2"/>
<dbReference type="Proteomes" id="UP000216035">
    <property type="component" value="Unassembled WGS sequence"/>
</dbReference>